<feature type="transmembrane region" description="Helical" evidence="8">
    <location>
        <begin position="318"/>
        <end position="340"/>
    </location>
</feature>
<feature type="transmembrane region" description="Helical" evidence="8">
    <location>
        <begin position="666"/>
        <end position="686"/>
    </location>
</feature>
<feature type="region of interest" description="Disordered" evidence="7">
    <location>
        <begin position="1195"/>
        <end position="1214"/>
    </location>
</feature>
<feature type="transmembrane region" description="Helical" evidence="8">
    <location>
        <begin position="222"/>
        <end position="240"/>
    </location>
</feature>
<gene>
    <name evidence="9" type="ORF">MUK42_02930</name>
</gene>
<evidence type="ECO:0000256" key="7">
    <source>
        <dbReference type="SAM" id="MobiDB-lite"/>
    </source>
</evidence>
<evidence type="ECO:0000256" key="6">
    <source>
        <dbReference type="RuleBase" id="RU003755"/>
    </source>
</evidence>
<dbReference type="GO" id="GO:0022857">
    <property type="term" value="F:transmembrane transporter activity"/>
    <property type="evidence" value="ECO:0007669"/>
    <property type="project" value="InterPro"/>
</dbReference>
<accession>A0A9E7EWB5</accession>
<evidence type="ECO:0000256" key="4">
    <source>
        <dbReference type="ARBA" id="ARBA00022989"/>
    </source>
</evidence>
<feature type="transmembrane region" description="Helical" evidence="8">
    <location>
        <begin position="786"/>
        <end position="804"/>
    </location>
</feature>
<feature type="transmembrane region" description="Helical" evidence="8">
    <location>
        <begin position="77"/>
        <end position="96"/>
    </location>
</feature>
<evidence type="ECO:0000256" key="3">
    <source>
        <dbReference type="ARBA" id="ARBA00022692"/>
    </source>
</evidence>
<dbReference type="PANTHER" id="PTHR11654">
    <property type="entry name" value="OLIGOPEPTIDE TRANSPORTER-RELATED"/>
    <property type="match status" value="1"/>
</dbReference>
<feature type="transmembrane region" description="Helical" evidence="8">
    <location>
        <begin position="433"/>
        <end position="453"/>
    </location>
</feature>
<feature type="transmembrane region" description="Helical" evidence="8">
    <location>
        <begin position="912"/>
        <end position="934"/>
    </location>
</feature>
<feature type="transmembrane region" description="Helical" evidence="8">
    <location>
        <begin position="1112"/>
        <end position="1131"/>
    </location>
</feature>
<name>A0A9E7EWB5_9LILI</name>
<feature type="compositionally biased region" description="Basic and acidic residues" evidence="7">
    <location>
        <begin position="1250"/>
        <end position="1261"/>
    </location>
</feature>
<evidence type="ECO:0000256" key="5">
    <source>
        <dbReference type="ARBA" id="ARBA00023136"/>
    </source>
</evidence>
<dbReference type="SUPFAM" id="SSF103473">
    <property type="entry name" value="MFS general substrate transporter"/>
    <property type="match status" value="2"/>
</dbReference>
<dbReference type="OrthoDB" id="8904098at2759"/>
<feature type="transmembrane region" description="Helical" evidence="8">
    <location>
        <begin position="757"/>
        <end position="780"/>
    </location>
</feature>
<feature type="transmembrane region" description="Helical" evidence="8">
    <location>
        <begin position="193"/>
        <end position="216"/>
    </location>
</feature>
<evidence type="ECO:0000313" key="10">
    <source>
        <dbReference type="Proteomes" id="UP001055439"/>
    </source>
</evidence>
<evidence type="ECO:0000256" key="2">
    <source>
        <dbReference type="ARBA" id="ARBA00005982"/>
    </source>
</evidence>
<proteinExistence type="inferred from homology"/>
<evidence type="ECO:0000313" key="9">
    <source>
        <dbReference type="EMBL" id="URD83028.1"/>
    </source>
</evidence>
<feature type="transmembrane region" description="Helical" evidence="8">
    <location>
        <begin position="641"/>
        <end position="660"/>
    </location>
</feature>
<feature type="transmembrane region" description="Helical" evidence="8">
    <location>
        <begin position="352"/>
        <end position="372"/>
    </location>
</feature>
<keyword evidence="4 8" id="KW-1133">Transmembrane helix</keyword>
<dbReference type="GO" id="GO:0016020">
    <property type="term" value="C:membrane"/>
    <property type="evidence" value="ECO:0007669"/>
    <property type="project" value="UniProtKB-SubCell"/>
</dbReference>
<feature type="transmembrane region" description="Helical" evidence="8">
    <location>
        <begin position="517"/>
        <end position="536"/>
    </location>
</feature>
<dbReference type="GO" id="GO:0006857">
    <property type="term" value="P:oligopeptide transport"/>
    <property type="evidence" value="ECO:0007669"/>
    <property type="project" value="InterPro"/>
</dbReference>
<feature type="transmembrane region" description="Helical" evidence="8">
    <location>
        <begin position="987"/>
        <end position="1007"/>
    </location>
</feature>
<keyword evidence="5 8" id="KW-0472">Membrane</keyword>
<evidence type="ECO:0000256" key="8">
    <source>
        <dbReference type="SAM" id="Phobius"/>
    </source>
</evidence>
<feature type="transmembrane region" description="Helical" evidence="8">
    <location>
        <begin position="102"/>
        <end position="122"/>
    </location>
</feature>
<keyword evidence="3 6" id="KW-0812">Transmembrane</keyword>
<keyword evidence="10" id="KW-1185">Reference proteome</keyword>
<feature type="transmembrane region" description="Helical" evidence="8">
    <location>
        <begin position="1027"/>
        <end position="1047"/>
    </location>
</feature>
<feature type="transmembrane region" description="Helical" evidence="8">
    <location>
        <begin position="393"/>
        <end position="413"/>
    </location>
</feature>
<feature type="transmembrane region" description="Helical" evidence="8">
    <location>
        <begin position="474"/>
        <end position="497"/>
    </location>
</feature>
<dbReference type="Proteomes" id="UP001055439">
    <property type="component" value="Chromosome 10"/>
</dbReference>
<dbReference type="InterPro" id="IPR018456">
    <property type="entry name" value="PTR2_symporter_CS"/>
</dbReference>
<dbReference type="Pfam" id="PF00854">
    <property type="entry name" value="PTR2"/>
    <property type="match status" value="2"/>
</dbReference>
<reference evidence="9" key="1">
    <citation type="submission" date="2022-05" db="EMBL/GenBank/DDBJ databases">
        <title>The Musa troglodytarum L. genome provides insights into the mechanism of non-climacteric behaviour and enrichment of carotenoids.</title>
        <authorList>
            <person name="Wang J."/>
        </authorList>
    </citation>
    <scope>NUCLEOTIDE SEQUENCE</scope>
    <source>
        <tissue evidence="9">Leaf</tissue>
    </source>
</reference>
<dbReference type="FunFam" id="1.20.1250.20:FF:000143">
    <property type="entry name" value="Protein NRT1/ PTR FAMILY 6.3"/>
    <property type="match status" value="1"/>
</dbReference>
<dbReference type="PROSITE" id="PS01022">
    <property type="entry name" value="PTR2_1"/>
    <property type="match status" value="2"/>
</dbReference>
<dbReference type="Gene3D" id="1.20.1250.20">
    <property type="entry name" value="MFS general substrate transporter like domains"/>
    <property type="match status" value="3"/>
</dbReference>
<comment type="similarity">
    <text evidence="2 6">Belongs to the major facilitator superfamily. Proton-dependent oligopeptide transporter (POT/PTR) (TC 2.A.17) family.</text>
</comment>
<feature type="transmembrane region" description="Helical" evidence="8">
    <location>
        <begin position="1068"/>
        <end position="1092"/>
    </location>
</feature>
<dbReference type="InterPro" id="IPR036259">
    <property type="entry name" value="MFS_trans_sf"/>
</dbReference>
<feature type="region of interest" description="Disordered" evidence="7">
    <location>
        <begin position="1234"/>
        <end position="1268"/>
    </location>
</feature>
<organism evidence="9 10">
    <name type="scientific">Musa troglodytarum</name>
    <name type="common">fe'i banana</name>
    <dbReference type="NCBI Taxonomy" id="320322"/>
    <lineage>
        <taxon>Eukaryota</taxon>
        <taxon>Viridiplantae</taxon>
        <taxon>Streptophyta</taxon>
        <taxon>Embryophyta</taxon>
        <taxon>Tracheophyta</taxon>
        <taxon>Spermatophyta</taxon>
        <taxon>Magnoliopsida</taxon>
        <taxon>Liliopsida</taxon>
        <taxon>Zingiberales</taxon>
        <taxon>Musaceae</taxon>
        <taxon>Musa</taxon>
    </lineage>
</organism>
<feature type="transmembrane region" description="Helical" evidence="8">
    <location>
        <begin position="946"/>
        <end position="966"/>
    </location>
</feature>
<sequence>MEIAGLPGTAGEETTLSDAWDFKGRRAIQSRTGGWVCAATSLVVEMGERLATLSIAVNLGPYLRGTMHLGSADSANIITNFLGTSFILCLFGGFIADTFLGRYLTIAVFTAVQACGVTILTISTMAPGLRPPACAGPSSGGCVLANGLQMGMLYLGLFTTALGTGGLKSSVSGFGSDQFDESDKIEKKQMMKFFRYFFFFINVGSILAVTVMVYIQDHLGRRWGYGICAVAIIAGLALFLSKTNRYRFKKLVGSPLTQFAAVVACAWRKRRLALPEDPSILYDIDTSGDAPAEQSKWRLSTLTDVEEVKQVIRMLPTWATTIMFWTVYAQMTTFSVSQATTMDRHIGPSFEIPAGSLTVFFVGSILVTVPFYDRIVVPVTRRITGNPQGLSSLQRIAVGLVFSILGMCAASLTERKRLSTALANPTAAVVPLVVFWLIPQFFLVGAGVAFMYIGQLDFFLRECPRGMKTMSTGLFLSTLSLGFFLSTALVTIVHKVTGSGGKGAWLTDDLNKGKLHNFYWLLVALSTLNLVAFVAASRGYVYKETRTSVDDAQGATQRAKRDGFWEMASLPETAEEGKTLADAWDFKGRPAVKSTTGGWTSAAMILGVELCERMTTLGIAVNLVTYLTGTMHLGNAASANVVTNFLGTSFMLCLLGGFVADTYLGRYLTIAIFTAIQASGVTILTISTAAPGLRPPECSNPLGGGCVRANGTQLGVLFLGLYLTALGTGGLKSSVSGFGSDQFDEGDRAEKKQMMRFFSWFFFFISIGALMAVTVLVYIQDNVGRRWGYGICAVAIVAGLAVFLSGTSRYRFKRLAGSPLSQIASVVVSAWRKRRLDVPDSSMLHDIDTAEGCSAPEASKKKQKLPHTKQFRFLDRAAIVEGDATVDQTKWRLSTLTDVEEVKQVIRMLPTWATTIMFWTVYAQMTTFSVSQASTMDRHIGPSFEIPAGSLTVFFVGSILITVPIYDRIIVPAARRLTGNPQGVTPLQRIAVGLVLSIVAMCAAALTERKRLRAARTDPTAAVVPLTVFWLVPQFLLVGAGEAFTYIGQLDFFLRECPKGMKTMSTGLFLSTLSLGFFLSSALVTIVHKVTGESGKGAWLPDDLNKGKLYDFYWLLAALSVLNLVVFAAAARGYVYKEKRMGDESVNGFLLVGAGEAFTYIGQLDFFLRECPKGMKTMSTGLFLSTLAGLLPELRAGHHSPQGDGGEREGGVAAGRPEQREAVRLLLAAGGAERAEPGGLRGGRQGLRLQGEEDGGRERQRGGAGGGGLLPCMSCSSKTCSV</sequence>
<evidence type="ECO:0000256" key="1">
    <source>
        <dbReference type="ARBA" id="ARBA00004141"/>
    </source>
</evidence>
<comment type="subcellular location">
    <subcellularLocation>
        <location evidence="1 6">Membrane</location>
        <topology evidence="1 6">Multi-pass membrane protein</topology>
    </subcellularLocation>
</comment>
<keyword evidence="6" id="KW-0813">Transport</keyword>
<dbReference type="InterPro" id="IPR000109">
    <property type="entry name" value="POT_fam"/>
</dbReference>
<dbReference type="PROSITE" id="PS01023">
    <property type="entry name" value="PTR2_2"/>
    <property type="match status" value="1"/>
</dbReference>
<dbReference type="EMBL" id="CP097503">
    <property type="protein sequence ID" value="URD83028.1"/>
    <property type="molecule type" value="Genomic_DNA"/>
</dbReference>
<protein>
    <submittedName>
        <fullName evidence="9">Nitrate transporter 1.1</fullName>
    </submittedName>
</protein>